<evidence type="ECO:0000256" key="1">
    <source>
        <dbReference type="ARBA" id="ARBA00004141"/>
    </source>
</evidence>
<feature type="non-terminal residue" evidence="14">
    <location>
        <position position="1"/>
    </location>
</feature>
<keyword evidence="2 11" id="KW-0813">Transport</keyword>
<sequence length="208" mass="23638">PPHGTCGSFEMKYYPNDTYTYDRCKTNEKTEIMVQNCNCKSPYMPGDAPVCTVKQYFNCIHNHFNCHAVKSIDRKSLNLQSCVSACDSTLFSNQFSFSNLAFTLAEYLSSDPRLESYSAIQNILSIEIYFRDISTTTIKQSKKYTFANFGSEMGGYMGLFLGCSVLSIVEIFDHFMLCCCFEKKKKRKTPDTERTNGGDQPHVDATTF</sequence>
<keyword evidence="3 11" id="KW-0894">Sodium channel</keyword>
<dbReference type="OrthoDB" id="10068240at2759"/>
<evidence type="ECO:0000256" key="6">
    <source>
        <dbReference type="ARBA" id="ARBA00023053"/>
    </source>
</evidence>
<evidence type="ECO:0000256" key="2">
    <source>
        <dbReference type="ARBA" id="ARBA00022448"/>
    </source>
</evidence>
<protein>
    <submittedName>
        <fullName evidence="14 15">Uncharacterized protein</fullName>
    </submittedName>
</protein>
<dbReference type="AlphaFoldDB" id="R7TFR2"/>
<dbReference type="EMBL" id="AMQN01013236">
    <property type="status" value="NOT_ANNOTATED_CDS"/>
    <property type="molecule type" value="Genomic_DNA"/>
</dbReference>
<evidence type="ECO:0000256" key="9">
    <source>
        <dbReference type="ARBA" id="ARBA00023201"/>
    </source>
</evidence>
<dbReference type="GO" id="GO:0005886">
    <property type="term" value="C:plasma membrane"/>
    <property type="evidence" value="ECO:0007669"/>
    <property type="project" value="TreeGrafter"/>
</dbReference>
<dbReference type="PANTHER" id="PTHR11690">
    <property type="entry name" value="AMILORIDE-SENSITIVE SODIUM CHANNEL-RELATED"/>
    <property type="match status" value="1"/>
</dbReference>
<evidence type="ECO:0000256" key="7">
    <source>
        <dbReference type="ARBA" id="ARBA00023065"/>
    </source>
</evidence>
<evidence type="ECO:0000256" key="3">
    <source>
        <dbReference type="ARBA" id="ARBA00022461"/>
    </source>
</evidence>
<accession>R7TFR2</accession>
<dbReference type="EMBL" id="KB310056">
    <property type="protein sequence ID" value="ELT92633.1"/>
    <property type="molecule type" value="Genomic_DNA"/>
</dbReference>
<reference evidence="14 16" key="2">
    <citation type="journal article" date="2013" name="Nature">
        <title>Insights into bilaterian evolution from three spiralian genomes.</title>
        <authorList>
            <person name="Simakov O."/>
            <person name="Marletaz F."/>
            <person name="Cho S.J."/>
            <person name="Edsinger-Gonzales E."/>
            <person name="Havlak P."/>
            <person name="Hellsten U."/>
            <person name="Kuo D.H."/>
            <person name="Larsson T."/>
            <person name="Lv J."/>
            <person name="Arendt D."/>
            <person name="Savage R."/>
            <person name="Osoegawa K."/>
            <person name="de Jong P."/>
            <person name="Grimwood J."/>
            <person name="Chapman J.A."/>
            <person name="Shapiro H."/>
            <person name="Aerts A."/>
            <person name="Otillar R.P."/>
            <person name="Terry A.Y."/>
            <person name="Boore J.L."/>
            <person name="Grigoriev I.V."/>
            <person name="Lindberg D.R."/>
            <person name="Seaver E.C."/>
            <person name="Weisblat D.A."/>
            <person name="Putnam N.H."/>
            <person name="Rokhsar D.S."/>
        </authorList>
    </citation>
    <scope>NUCLEOTIDE SEQUENCE</scope>
    <source>
        <strain evidence="14 16">I ESC-2004</strain>
    </source>
</reference>
<dbReference type="PRINTS" id="PR01078">
    <property type="entry name" value="AMINACHANNEL"/>
</dbReference>
<evidence type="ECO:0000256" key="4">
    <source>
        <dbReference type="ARBA" id="ARBA00022692"/>
    </source>
</evidence>
<dbReference type="InterPro" id="IPR001873">
    <property type="entry name" value="ENaC"/>
</dbReference>
<reference evidence="15" key="3">
    <citation type="submission" date="2015-06" db="UniProtKB">
        <authorList>
            <consortium name="EnsemblMetazoa"/>
        </authorList>
    </citation>
    <scope>IDENTIFICATION</scope>
</reference>
<keyword evidence="9 11" id="KW-0739">Sodium transport</keyword>
<proteinExistence type="inferred from homology"/>
<dbReference type="OMA" id="ATCTEIA"/>
<comment type="similarity">
    <text evidence="11">Belongs to the amiloride-sensitive sodium channel (TC 1.A.6) family.</text>
</comment>
<feature type="transmembrane region" description="Helical" evidence="13">
    <location>
        <begin position="156"/>
        <end position="181"/>
    </location>
</feature>
<name>R7TFR2_CAPTE</name>
<evidence type="ECO:0000313" key="15">
    <source>
        <dbReference type="EnsemblMetazoa" id="CapteP140084"/>
    </source>
</evidence>
<dbReference type="Gene3D" id="1.10.287.820">
    <property type="entry name" value="Acid-sensing ion channel domain"/>
    <property type="match status" value="1"/>
</dbReference>
<keyword evidence="6" id="KW-0915">Sodium</keyword>
<dbReference type="GO" id="GO:0015280">
    <property type="term" value="F:ligand-gated sodium channel activity"/>
    <property type="evidence" value="ECO:0007669"/>
    <property type="project" value="TreeGrafter"/>
</dbReference>
<evidence type="ECO:0000313" key="16">
    <source>
        <dbReference type="Proteomes" id="UP000014760"/>
    </source>
</evidence>
<evidence type="ECO:0000256" key="11">
    <source>
        <dbReference type="RuleBase" id="RU000679"/>
    </source>
</evidence>
<dbReference type="EMBL" id="AMQN01013235">
    <property type="status" value="NOT_ANNOTATED_CDS"/>
    <property type="molecule type" value="Genomic_DNA"/>
</dbReference>
<evidence type="ECO:0000256" key="13">
    <source>
        <dbReference type="SAM" id="Phobius"/>
    </source>
</evidence>
<feature type="region of interest" description="Disordered" evidence="12">
    <location>
        <begin position="189"/>
        <end position="208"/>
    </location>
</feature>
<keyword evidence="4 11" id="KW-0812">Transmembrane</keyword>
<keyword evidence="16" id="KW-1185">Reference proteome</keyword>
<dbReference type="EnsemblMetazoa" id="CapteT140084">
    <property type="protein sequence ID" value="CapteP140084"/>
    <property type="gene ID" value="CapteG140084"/>
</dbReference>
<reference evidence="16" key="1">
    <citation type="submission" date="2012-12" db="EMBL/GenBank/DDBJ databases">
        <authorList>
            <person name="Hellsten U."/>
            <person name="Grimwood J."/>
            <person name="Chapman J.A."/>
            <person name="Shapiro H."/>
            <person name="Aerts A."/>
            <person name="Otillar R.P."/>
            <person name="Terry A.Y."/>
            <person name="Boore J.L."/>
            <person name="Simakov O."/>
            <person name="Marletaz F."/>
            <person name="Cho S.-J."/>
            <person name="Edsinger-Gonzales E."/>
            <person name="Havlak P."/>
            <person name="Kuo D.-H."/>
            <person name="Larsson T."/>
            <person name="Lv J."/>
            <person name="Arendt D."/>
            <person name="Savage R."/>
            <person name="Osoegawa K."/>
            <person name="de Jong P."/>
            <person name="Lindberg D.R."/>
            <person name="Seaver E.C."/>
            <person name="Weisblat D.A."/>
            <person name="Putnam N.H."/>
            <person name="Grigoriev I.V."/>
            <person name="Rokhsar D.S."/>
        </authorList>
    </citation>
    <scope>NUCLEOTIDE SEQUENCE</scope>
    <source>
        <strain evidence="16">I ESC-2004</strain>
    </source>
</reference>
<keyword evidence="10 11" id="KW-0407">Ion channel</keyword>
<dbReference type="Gene3D" id="1.10.287.770">
    <property type="entry name" value="YojJ-like"/>
    <property type="match status" value="1"/>
</dbReference>
<comment type="subcellular location">
    <subcellularLocation>
        <location evidence="1">Membrane</location>
        <topology evidence="1">Multi-pass membrane protein</topology>
    </subcellularLocation>
</comment>
<dbReference type="HOGENOM" id="CLU_1437815_0_0_1"/>
<evidence type="ECO:0000256" key="8">
    <source>
        <dbReference type="ARBA" id="ARBA00023136"/>
    </source>
</evidence>
<keyword evidence="7 11" id="KW-0406">Ion transport</keyword>
<evidence type="ECO:0000256" key="5">
    <source>
        <dbReference type="ARBA" id="ARBA00022989"/>
    </source>
</evidence>
<dbReference type="Pfam" id="PF00858">
    <property type="entry name" value="ASC"/>
    <property type="match status" value="1"/>
</dbReference>
<organism evidence="14">
    <name type="scientific">Capitella teleta</name>
    <name type="common">Polychaete worm</name>
    <dbReference type="NCBI Taxonomy" id="283909"/>
    <lineage>
        <taxon>Eukaryota</taxon>
        <taxon>Metazoa</taxon>
        <taxon>Spiralia</taxon>
        <taxon>Lophotrochozoa</taxon>
        <taxon>Annelida</taxon>
        <taxon>Polychaeta</taxon>
        <taxon>Sedentaria</taxon>
        <taxon>Scolecida</taxon>
        <taxon>Capitellidae</taxon>
        <taxon>Capitella</taxon>
    </lineage>
</organism>
<dbReference type="STRING" id="283909.R7TFR2"/>
<evidence type="ECO:0000256" key="10">
    <source>
        <dbReference type="ARBA" id="ARBA00023303"/>
    </source>
</evidence>
<keyword evidence="8 13" id="KW-0472">Membrane</keyword>
<evidence type="ECO:0000313" key="14">
    <source>
        <dbReference type="EMBL" id="ELT92633.1"/>
    </source>
</evidence>
<gene>
    <name evidence="14" type="ORF">CAPTEDRAFT_140084</name>
</gene>
<evidence type="ECO:0000256" key="12">
    <source>
        <dbReference type="SAM" id="MobiDB-lite"/>
    </source>
</evidence>
<dbReference type="Proteomes" id="UP000014760">
    <property type="component" value="Unassembled WGS sequence"/>
</dbReference>
<keyword evidence="5 13" id="KW-1133">Transmembrane helix</keyword>